<reference evidence="2 3" key="1">
    <citation type="submission" date="2018-05" db="EMBL/GenBank/DDBJ databases">
        <title>Genome sequencing and assembly of the regulated plant pathogen Lachnellula willkommii and related sister species for the development of diagnostic species identification markers.</title>
        <authorList>
            <person name="Giroux E."/>
            <person name="Bilodeau G."/>
        </authorList>
    </citation>
    <scope>NUCLEOTIDE SEQUENCE [LARGE SCALE GENOMIC DNA]</scope>
    <source>
        <strain evidence="2 3">CBS 160.35</strain>
    </source>
</reference>
<dbReference type="AlphaFoldDB" id="A0A8H8S7H9"/>
<dbReference type="PANTHER" id="PTHR40422">
    <property type="entry name" value="TRANSLATION MACHINERY-ASSOCIATED PROTEIN 17"/>
    <property type="match status" value="1"/>
</dbReference>
<dbReference type="InterPro" id="IPR038966">
    <property type="entry name" value="TMA17"/>
</dbReference>
<feature type="compositionally biased region" description="Polar residues" evidence="1">
    <location>
        <begin position="133"/>
        <end position="144"/>
    </location>
</feature>
<feature type="region of interest" description="Disordered" evidence="1">
    <location>
        <begin position="104"/>
        <end position="182"/>
    </location>
</feature>
<organism evidence="2 3">
    <name type="scientific">Lachnellula occidentalis</name>
    <dbReference type="NCBI Taxonomy" id="215460"/>
    <lineage>
        <taxon>Eukaryota</taxon>
        <taxon>Fungi</taxon>
        <taxon>Dikarya</taxon>
        <taxon>Ascomycota</taxon>
        <taxon>Pezizomycotina</taxon>
        <taxon>Leotiomycetes</taxon>
        <taxon>Helotiales</taxon>
        <taxon>Lachnaceae</taxon>
        <taxon>Lachnellula</taxon>
    </lineage>
</organism>
<feature type="compositionally biased region" description="Basic and acidic residues" evidence="1">
    <location>
        <begin position="104"/>
        <end position="114"/>
    </location>
</feature>
<dbReference type="GO" id="GO:0070682">
    <property type="term" value="P:proteasome regulatory particle assembly"/>
    <property type="evidence" value="ECO:0007669"/>
    <property type="project" value="InterPro"/>
</dbReference>
<accession>A0A8H8S7H9</accession>
<proteinExistence type="predicted"/>
<evidence type="ECO:0000256" key="1">
    <source>
        <dbReference type="SAM" id="MobiDB-lite"/>
    </source>
</evidence>
<dbReference type="PANTHER" id="PTHR40422:SF1">
    <property type="entry name" value="TRANSLATION MACHINERY-ASSOCIATED PROTEIN 17"/>
    <property type="match status" value="1"/>
</dbReference>
<keyword evidence="3" id="KW-1185">Reference proteome</keyword>
<gene>
    <name evidence="2" type="ORF">LOCC1_G001285</name>
</gene>
<dbReference type="Proteomes" id="UP000443090">
    <property type="component" value="Unassembled WGS sequence"/>
</dbReference>
<comment type="caution">
    <text evidence="2">The sequence shown here is derived from an EMBL/GenBank/DDBJ whole genome shotgun (WGS) entry which is preliminary data.</text>
</comment>
<dbReference type="GO" id="GO:0030674">
    <property type="term" value="F:protein-macromolecule adaptor activity"/>
    <property type="evidence" value="ECO:0007669"/>
    <property type="project" value="TreeGrafter"/>
</dbReference>
<dbReference type="EMBL" id="QGMI01000053">
    <property type="protein sequence ID" value="TVY48245.1"/>
    <property type="molecule type" value="Genomic_DNA"/>
</dbReference>
<evidence type="ECO:0000313" key="3">
    <source>
        <dbReference type="Proteomes" id="UP000443090"/>
    </source>
</evidence>
<dbReference type="OrthoDB" id="548474at2759"/>
<protein>
    <submittedName>
        <fullName evidence="2">Uncharacterized protein</fullName>
    </submittedName>
</protein>
<feature type="compositionally biased region" description="Low complexity" evidence="1">
    <location>
        <begin position="160"/>
        <end position="175"/>
    </location>
</feature>
<evidence type="ECO:0000313" key="2">
    <source>
        <dbReference type="EMBL" id="TVY48245.1"/>
    </source>
</evidence>
<sequence length="226" mass="24361">MSLGAPPISPSRFASALKDLPLSTLHLKAAELRNSIAHLDYSNEQLKPFAESEPPDQDCIDAIRENEVVITRMTDRIRLLRVEVEGRGSSWLEFRSQEEVAEALARDGGSDGERLVNGTGTGMGEGEGEERSSAWSDGTFQTGRVVNGEVRMDGDTGAEGVSSATATANGTANVNGAGGRLDDEALSRAMEDRMRGLAEDDDEEGQEFEAVYCKTYEALPAFDTRV</sequence>
<name>A0A8H8S7H9_9HELO</name>